<accession>A0AAD6SV70</accession>
<organism evidence="2 3">
    <name type="scientific">Mycena alexandri</name>
    <dbReference type="NCBI Taxonomy" id="1745969"/>
    <lineage>
        <taxon>Eukaryota</taxon>
        <taxon>Fungi</taxon>
        <taxon>Dikarya</taxon>
        <taxon>Basidiomycota</taxon>
        <taxon>Agaricomycotina</taxon>
        <taxon>Agaricomycetes</taxon>
        <taxon>Agaricomycetidae</taxon>
        <taxon>Agaricales</taxon>
        <taxon>Marasmiineae</taxon>
        <taxon>Mycenaceae</taxon>
        <taxon>Mycena</taxon>
    </lineage>
</organism>
<feature type="region of interest" description="Disordered" evidence="1">
    <location>
        <begin position="43"/>
        <end position="72"/>
    </location>
</feature>
<dbReference type="AlphaFoldDB" id="A0AAD6SV70"/>
<proteinExistence type="predicted"/>
<keyword evidence="3" id="KW-1185">Reference proteome</keyword>
<feature type="compositionally biased region" description="Low complexity" evidence="1">
    <location>
        <begin position="43"/>
        <end position="66"/>
    </location>
</feature>
<name>A0AAD6SV70_9AGAR</name>
<evidence type="ECO:0000313" key="3">
    <source>
        <dbReference type="Proteomes" id="UP001218188"/>
    </source>
</evidence>
<reference evidence="2" key="1">
    <citation type="submission" date="2023-03" db="EMBL/GenBank/DDBJ databases">
        <title>Massive genome expansion in bonnet fungi (Mycena s.s.) driven by repeated elements and novel gene families across ecological guilds.</title>
        <authorList>
            <consortium name="Lawrence Berkeley National Laboratory"/>
            <person name="Harder C.B."/>
            <person name="Miyauchi S."/>
            <person name="Viragh M."/>
            <person name="Kuo A."/>
            <person name="Thoen E."/>
            <person name="Andreopoulos B."/>
            <person name="Lu D."/>
            <person name="Skrede I."/>
            <person name="Drula E."/>
            <person name="Henrissat B."/>
            <person name="Morin E."/>
            <person name="Kohler A."/>
            <person name="Barry K."/>
            <person name="LaButti K."/>
            <person name="Morin E."/>
            <person name="Salamov A."/>
            <person name="Lipzen A."/>
            <person name="Mereny Z."/>
            <person name="Hegedus B."/>
            <person name="Baldrian P."/>
            <person name="Stursova M."/>
            <person name="Weitz H."/>
            <person name="Taylor A."/>
            <person name="Grigoriev I.V."/>
            <person name="Nagy L.G."/>
            <person name="Martin F."/>
            <person name="Kauserud H."/>
        </authorList>
    </citation>
    <scope>NUCLEOTIDE SEQUENCE</scope>
    <source>
        <strain evidence="2">CBHHK200</strain>
    </source>
</reference>
<dbReference type="Proteomes" id="UP001218188">
    <property type="component" value="Unassembled WGS sequence"/>
</dbReference>
<dbReference type="EMBL" id="JARJCM010000068">
    <property type="protein sequence ID" value="KAJ7033018.1"/>
    <property type="molecule type" value="Genomic_DNA"/>
</dbReference>
<sequence>MIPHDYFSHLARSRPITEPLPSSATGGYVPTYLNANQAPAYLQAGHQQQQQQAPGYAPAYATPTPQHGHRSGKRTCWRCWRTRAVRSDCGADEKGVDLGKDMGVIHGRAGAVPRCVSVSASSSRFFAHAVARRLEFGHRRTRTRCAHRPLFPPAVPSPFPPSCTPQARARAVKSAAPVAVCMDSACVTQRNRMPRTNPVQANGAGVLHVLHPRAGNRESRAQPTRAQAPESVCICTGASPRTFPAVRACVCLFIPARPSAIRTYMYLHIF</sequence>
<protein>
    <submittedName>
        <fullName evidence="2">Uncharacterized protein</fullName>
    </submittedName>
</protein>
<evidence type="ECO:0000313" key="2">
    <source>
        <dbReference type="EMBL" id="KAJ7033018.1"/>
    </source>
</evidence>
<comment type="caution">
    <text evidence="2">The sequence shown here is derived from an EMBL/GenBank/DDBJ whole genome shotgun (WGS) entry which is preliminary data.</text>
</comment>
<evidence type="ECO:0000256" key="1">
    <source>
        <dbReference type="SAM" id="MobiDB-lite"/>
    </source>
</evidence>
<gene>
    <name evidence="2" type="ORF">C8F04DRAFT_1261357</name>
</gene>